<keyword evidence="1" id="KW-0175">Coiled coil</keyword>
<feature type="transmembrane region" description="Helical" evidence="2">
    <location>
        <begin position="20"/>
        <end position="39"/>
    </location>
</feature>
<feature type="transmembrane region" description="Helical" evidence="2">
    <location>
        <begin position="482"/>
        <end position="502"/>
    </location>
</feature>
<evidence type="ECO:0000256" key="1">
    <source>
        <dbReference type="SAM" id="Coils"/>
    </source>
</evidence>
<dbReference type="InterPro" id="IPR050445">
    <property type="entry name" value="Bact_polysacc_biosynth/exp"/>
</dbReference>
<evidence type="ECO:0000313" key="4">
    <source>
        <dbReference type="Proteomes" id="UP000248079"/>
    </source>
</evidence>
<proteinExistence type="predicted"/>
<keyword evidence="4" id="KW-1185">Reference proteome</keyword>
<dbReference type="GO" id="GO:0004713">
    <property type="term" value="F:protein tyrosine kinase activity"/>
    <property type="evidence" value="ECO:0007669"/>
    <property type="project" value="TreeGrafter"/>
</dbReference>
<dbReference type="OrthoDB" id="781284at2"/>
<name>A0A2V3ZVD3_9BACT</name>
<evidence type="ECO:0008006" key="5">
    <source>
        <dbReference type="Google" id="ProtNLM"/>
    </source>
</evidence>
<organism evidence="3 4">
    <name type="scientific">Marinifilum breve</name>
    <dbReference type="NCBI Taxonomy" id="2184082"/>
    <lineage>
        <taxon>Bacteria</taxon>
        <taxon>Pseudomonadati</taxon>
        <taxon>Bacteroidota</taxon>
        <taxon>Bacteroidia</taxon>
        <taxon>Marinilabiliales</taxon>
        <taxon>Marinifilaceae</taxon>
    </lineage>
</organism>
<dbReference type="EMBL" id="QFLI01000007">
    <property type="protein sequence ID" value="PXX98839.1"/>
    <property type="molecule type" value="Genomic_DNA"/>
</dbReference>
<comment type="caution">
    <text evidence="3">The sequence shown here is derived from an EMBL/GenBank/DDBJ whole genome shotgun (WGS) entry which is preliminary data.</text>
</comment>
<protein>
    <recommendedName>
        <fullName evidence="5">Polysaccharide chain length determinant N-terminal domain-containing protein</fullName>
    </recommendedName>
</protein>
<feature type="coiled-coil region" evidence="1">
    <location>
        <begin position="228"/>
        <end position="255"/>
    </location>
</feature>
<keyword evidence="2" id="KW-0472">Membrane</keyword>
<reference evidence="3 4" key="1">
    <citation type="submission" date="2018-05" db="EMBL/GenBank/DDBJ databases">
        <title>Marinifilum breve JC075T sp. nov., a marine bacterium isolated from Yongle Blue Hole in the South China Sea.</title>
        <authorList>
            <person name="Fu T."/>
        </authorList>
    </citation>
    <scope>NUCLEOTIDE SEQUENCE [LARGE SCALE GENOMIC DNA]</scope>
    <source>
        <strain evidence="3 4">JC075</strain>
    </source>
</reference>
<feature type="coiled-coil region" evidence="1">
    <location>
        <begin position="279"/>
        <end position="326"/>
    </location>
</feature>
<dbReference type="Proteomes" id="UP000248079">
    <property type="component" value="Unassembled WGS sequence"/>
</dbReference>
<dbReference type="AlphaFoldDB" id="A0A2V3ZVD3"/>
<evidence type="ECO:0000313" key="3">
    <source>
        <dbReference type="EMBL" id="PXX98839.1"/>
    </source>
</evidence>
<keyword evidence="2" id="KW-0812">Transmembrane</keyword>
<dbReference type="PANTHER" id="PTHR32309:SF13">
    <property type="entry name" value="FERRIC ENTEROBACTIN TRANSPORT PROTEIN FEPE"/>
    <property type="match status" value="1"/>
</dbReference>
<sequence length="743" mass="85704">MEFKLDILNIIYFIRLLLKHYLILILGPVMLFALIFHLTKDEPKVYTSRTKIYTGIATGANLTSLESSKVDRQSTITAFDNLINVINSRGTAEEVGLRLFVQHMLLEKPTKEIISRESYSNLKRIVPDEVSQLVVEGNYEETYKNFLNYKNKDFENFIYELSYLNHPVYSFEKILSKLKVRRLYSSDMIEITYKSNDPGICKQTLQIFNEVFVEKYSAIKLVQSDAILKYFQNQLDDAQVKLDRSEDQLLKFNKQNNIINYYEQSEHITIQKERFSAYYNELKMELKASEAVLKVLEDKLTVQQKKELNNAEIIKLRNQIAELNIEISVKDYQAEFDTITDTHYQDEIADMRAKSFQLQEKLRNSINQAYFIDNSVDGINSTSVLNQWLVNVVAYESTRAKMLVGDEKNKEFERLVKEYAPKGATMKRLERKIDIAEKEYLSILHSLNVAKLKQQNLELNTNLKVSEEPNFPLKSEPSKRKILLLIGMVIGFIIPAFVIIALDFLNPNIRNVANAQKLTKLNVISIFPNMVKRAKRRDYGELKRLSVNKLFQGIFNLVNGVENRGPIKAIIYSTQDGEGKTCLGNFLLEHMNAKGFKCLLINHKENSEDSEIEQLVFDADGETLKCTSVSNLVKNKNVELSTYDFVLVELPSINLNNYPVKLFSDADLALLTVRANRSWSSADKNALAKLEKQTQHLKQGVILNGVELDEMEKMIGEIPGERSLIRRFIKKVISFQIYSKKLK</sequence>
<evidence type="ECO:0000256" key="2">
    <source>
        <dbReference type="SAM" id="Phobius"/>
    </source>
</evidence>
<dbReference type="PANTHER" id="PTHR32309">
    <property type="entry name" value="TYROSINE-PROTEIN KINASE"/>
    <property type="match status" value="1"/>
</dbReference>
<gene>
    <name evidence="3" type="ORF">DF185_15805</name>
</gene>
<accession>A0A2V3ZVD3</accession>
<dbReference type="GO" id="GO:0005886">
    <property type="term" value="C:plasma membrane"/>
    <property type="evidence" value="ECO:0007669"/>
    <property type="project" value="TreeGrafter"/>
</dbReference>
<keyword evidence="2" id="KW-1133">Transmembrane helix</keyword>